<feature type="transmembrane region" description="Helical" evidence="5">
    <location>
        <begin position="12"/>
        <end position="31"/>
    </location>
</feature>
<evidence type="ECO:0000313" key="7">
    <source>
        <dbReference type="EMBL" id="AKT37032.1"/>
    </source>
</evidence>
<dbReference type="GO" id="GO:0016491">
    <property type="term" value="F:oxidoreductase activity"/>
    <property type="evidence" value="ECO:0007669"/>
    <property type="project" value="InterPro"/>
</dbReference>
<protein>
    <submittedName>
        <fullName evidence="7">Thioredoxin</fullName>
    </submittedName>
</protein>
<name>A0A0K1E8L9_CHOCO</name>
<dbReference type="InterPro" id="IPR050553">
    <property type="entry name" value="Thioredoxin_ResA/DsbE_sf"/>
</dbReference>
<dbReference type="InterPro" id="IPR013766">
    <property type="entry name" value="Thioredoxin_domain"/>
</dbReference>
<keyword evidence="5" id="KW-0812">Transmembrane</keyword>
<dbReference type="KEGG" id="ccro:CMC5_011580"/>
<dbReference type="AlphaFoldDB" id="A0A0K1E8L9"/>
<dbReference type="SUPFAM" id="SSF52833">
    <property type="entry name" value="Thioredoxin-like"/>
    <property type="match status" value="1"/>
</dbReference>
<keyword evidence="5" id="KW-0472">Membrane</keyword>
<accession>A0A0K1E8L9</accession>
<comment type="subcellular location">
    <subcellularLocation>
        <location evidence="1">Cell envelope</location>
    </subcellularLocation>
</comment>
<dbReference type="OrthoDB" id="9813820at2"/>
<evidence type="ECO:0000256" key="2">
    <source>
        <dbReference type="ARBA" id="ARBA00022748"/>
    </source>
</evidence>
<dbReference type="PROSITE" id="PS51352">
    <property type="entry name" value="THIOREDOXIN_2"/>
    <property type="match status" value="1"/>
</dbReference>
<gene>
    <name evidence="7" type="primary">trxA</name>
    <name evidence="7" type="ORF">CMC5_011580</name>
</gene>
<dbReference type="GO" id="GO:0030313">
    <property type="term" value="C:cell envelope"/>
    <property type="evidence" value="ECO:0007669"/>
    <property type="project" value="UniProtKB-SubCell"/>
</dbReference>
<dbReference type="GO" id="GO:0017004">
    <property type="term" value="P:cytochrome complex assembly"/>
    <property type="evidence" value="ECO:0007669"/>
    <property type="project" value="UniProtKB-KW"/>
</dbReference>
<dbReference type="PANTHER" id="PTHR42852:SF6">
    <property type="entry name" value="THIOL:DISULFIDE INTERCHANGE PROTEIN DSBE"/>
    <property type="match status" value="1"/>
</dbReference>
<sequence>MHRQDDASGKFLYPAIAAFLALSALLGLAVLPRLAPGGHSLVGKPGPDIVLPVAANGDAGARMQLRDLQGQAVILDFWASWCGPCAVQAPILERISRRYEKKGLVVLGINVDDPPAVASQYAARKGLTYPILVDDERNASAHYGIDKLPTLVVLDKEGKVAAYLTAIVDEASLDEIIAQVL</sequence>
<dbReference type="InterPro" id="IPR036249">
    <property type="entry name" value="Thioredoxin-like_sf"/>
</dbReference>
<dbReference type="PROSITE" id="PS00194">
    <property type="entry name" value="THIOREDOXIN_1"/>
    <property type="match status" value="1"/>
</dbReference>
<organism evidence="7 8">
    <name type="scientific">Chondromyces crocatus</name>
    <dbReference type="NCBI Taxonomy" id="52"/>
    <lineage>
        <taxon>Bacteria</taxon>
        <taxon>Pseudomonadati</taxon>
        <taxon>Myxococcota</taxon>
        <taxon>Polyangia</taxon>
        <taxon>Polyangiales</taxon>
        <taxon>Polyangiaceae</taxon>
        <taxon>Chondromyces</taxon>
    </lineage>
</organism>
<dbReference type="PANTHER" id="PTHR42852">
    <property type="entry name" value="THIOL:DISULFIDE INTERCHANGE PROTEIN DSBE"/>
    <property type="match status" value="1"/>
</dbReference>
<evidence type="ECO:0000259" key="6">
    <source>
        <dbReference type="PROSITE" id="PS51352"/>
    </source>
</evidence>
<evidence type="ECO:0000256" key="4">
    <source>
        <dbReference type="ARBA" id="ARBA00023284"/>
    </source>
</evidence>
<keyword evidence="4" id="KW-0676">Redox-active center</keyword>
<keyword evidence="2" id="KW-0201">Cytochrome c-type biogenesis</keyword>
<reference evidence="7 8" key="1">
    <citation type="submission" date="2015-07" db="EMBL/GenBank/DDBJ databases">
        <title>Genome analysis of myxobacterium Chondromyces crocatus Cm c5 reveals a high potential for natural compound synthesis and the genetic basis for the loss of fruiting body formation.</title>
        <authorList>
            <person name="Zaburannyi N."/>
            <person name="Bunk B."/>
            <person name="Maier J."/>
            <person name="Overmann J."/>
            <person name="Mueller R."/>
        </authorList>
    </citation>
    <scope>NUCLEOTIDE SEQUENCE [LARGE SCALE GENOMIC DNA]</scope>
    <source>
        <strain evidence="7 8">Cm c5</strain>
    </source>
</reference>
<evidence type="ECO:0000313" key="8">
    <source>
        <dbReference type="Proteomes" id="UP000067626"/>
    </source>
</evidence>
<dbReference type="Proteomes" id="UP000067626">
    <property type="component" value="Chromosome"/>
</dbReference>
<dbReference type="Gene3D" id="3.40.30.10">
    <property type="entry name" value="Glutaredoxin"/>
    <property type="match status" value="1"/>
</dbReference>
<dbReference type="GO" id="GO:0016209">
    <property type="term" value="F:antioxidant activity"/>
    <property type="evidence" value="ECO:0007669"/>
    <property type="project" value="InterPro"/>
</dbReference>
<dbReference type="STRING" id="52.CMC5_011580"/>
<keyword evidence="3" id="KW-1015">Disulfide bond</keyword>
<evidence type="ECO:0000256" key="1">
    <source>
        <dbReference type="ARBA" id="ARBA00004196"/>
    </source>
</evidence>
<dbReference type="InterPro" id="IPR000866">
    <property type="entry name" value="AhpC/TSA"/>
</dbReference>
<feature type="domain" description="Thioredoxin" evidence="6">
    <location>
        <begin position="40"/>
        <end position="181"/>
    </location>
</feature>
<keyword evidence="8" id="KW-1185">Reference proteome</keyword>
<dbReference type="Pfam" id="PF00578">
    <property type="entry name" value="AhpC-TSA"/>
    <property type="match status" value="1"/>
</dbReference>
<evidence type="ECO:0000256" key="3">
    <source>
        <dbReference type="ARBA" id="ARBA00023157"/>
    </source>
</evidence>
<evidence type="ECO:0000256" key="5">
    <source>
        <dbReference type="SAM" id="Phobius"/>
    </source>
</evidence>
<keyword evidence="5" id="KW-1133">Transmembrane helix</keyword>
<dbReference type="InterPro" id="IPR017937">
    <property type="entry name" value="Thioredoxin_CS"/>
</dbReference>
<dbReference type="PRINTS" id="PR00421">
    <property type="entry name" value="THIOREDOXIN"/>
</dbReference>
<dbReference type="CDD" id="cd02966">
    <property type="entry name" value="TlpA_like_family"/>
    <property type="match status" value="1"/>
</dbReference>
<proteinExistence type="predicted"/>
<dbReference type="EMBL" id="CP012159">
    <property type="protein sequence ID" value="AKT37032.1"/>
    <property type="molecule type" value="Genomic_DNA"/>
</dbReference>